<name>A0AAD9ITX0_9ANNE</name>
<dbReference type="Proteomes" id="UP001208570">
    <property type="component" value="Unassembled WGS sequence"/>
</dbReference>
<dbReference type="AlphaFoldDB" id="A0AAD9ITX0"/>
<dbReference type="InterPro" id="IPR014716">
    <property type="entry name" value="Fibrinogen_a/b/g_C_1"/>
</dbReference>
<dbReference type="GO" id="GO:0005615">
    <property type="term" value="C:extracellular space"/>
    <property type="evidence" value="ECO:0007669"/>
    <property type="project" value="TreeGrafter"/>
</dbReference>
<comment type="caution">
    <text evidence="2">The sequence shown here is derived from an EMBL/GenBank/DDBJ whole genome shotgun (WGS) entry which is preliminary data.</text>
</comment>
<dbReference type="SUPFAM" id="SSF56496">
    <property type="entry name" value="Fibrinogen C-terminal domain-like"/>
    <property type="match status" value="1"/>
</dbReference>
<dbReference type="InterPro" id="IPR002181">
    <property type="entry name" value="Fibrinogen_a/b/g_C_dom"/>
</dbReference>
<dbReference type="InterPro" id="IPR036056">
    <property type="entry name" value="Fibrinogen-like_C"/>
</dbReference>
<keyword evidence="3" id="KW-1185">Reference proteome</keyword>
<accession>A0AAD9ITX0</accession>
<dbReference type="Gene3D" id="3.90.215.10">
    <property type="entry name" value="Gamma Fibrinogen, chain A, domain 1"/>
    <property type="match status" value="1"/>
</dbReference>
<sequence length="341" mass="38983">MTEPVIVRKVSSFKEMKLVPDEAYRIDDIKQVFSVSACLLECSRKADCQSVIHEGSKCSLYNTTLVTGQKKTEQNVLAMNKTAMINLKAGFEDNQITDDPEISMEEDLEICAKMKPCDRNKVCELIAISPYFSCPPCVPWCFGDRCKHCYQIPGLIAPKTTVSFSNGTVLEVPAADGWIVLLRRQDGSVKFTDKLWNDYKKGFGDFQTEFWLGNDWIHLLTTNCSYRVLFDLVSFRGRWAYAEYSNFWIGPESDNYRLHISGYYGNATDDLMYSYKNQNVNNMGFSTCDNDNDEYPSGNCAGHSGWWYNYCGRVRLTGDYGSSWSEFSKHLAYADMKIKRN</sequence>
<feature type="domain" description="Fibrinogen C-terminal" evidence="1">
    <location>
        <begin position="137"/>
        <end position="341"/>
    </location>
</feature>
<dbReference type="SMART" id="SM00186">
    <property type="entry name" value="FBG"/>
    <property type="match status" value="1"/>
</dbReference>
<proteinExistence type="predicted"/>
<dbReference type="InterPro" id="IPR050373">
    <property type="entry name" value="Fibrinogen_C-term_domain"/>
</dbReference>
<dbReference type="Pfam" id="PF00147">
    <property type="entry name" value="Fibrinogen_C"/>
    <property type="match status" value="1"/>
</dbReference>
<dbReference type="EMBL" id="JAODUP010001438">
    <property type="protein sequence ID" value="KAK2140205.1"/>
    <property type="molecule type" value="Genomic_DNA"/>
</dbReference>
<organism evidence="2 3">
    <name type="scientific">Paralvinella palmiformis</name>
    <dbReference type="NCBI Taxonomy" id="53620"/>
    <lineage>
        <taxon>Eukaryota</taxon>
        <taxon>Metazoa</taxon>
        <taxon>Spiralia</taxon>
        <taxon>Lophotrochozoa</taxon>
        <taxon>Annelida</taxon>
        <taxon>Polychaeta</taxon>
        <taxon>Sedentaria</taxon>
        <taxon>Canalipalpata</taxon>
        <taxon>Terebellida</taxon>
        <taxon>Terebelliformia</taxon>
        <taxon>Alvinellidae</taxon>
        <taxon>Paralvinella</taxon>
    </lineage>
</organism>
<evidence type="ECO:0000259" key="1">
    <source>
        <dbReference type="PROSITE" id="PS51406"/>
    </source>
</evidence>
<dbReference type="PROSITE" id="PS51406">
    <property type="entry name" value="FIBRINOGEN_C_2"/>
    <property type="match status" value="1"/>
</dbReference>
<evidence type="ECO:0000313" key="2">
    <source>
        <dbReference type="EMBL" id="KAK2140205.1"/>
    </source>
</evidence>
<reference evidence="2" key="1">
    <citation type="journal article" date="2023" name="Mol. Biol. Evol.">
        <title>Third-Generation Sequencing Reveals the Adaptive Role of the Epigenome in Three Deep-Sea Polychaetes.</title>
        <authorList>
            <person name="Perez M."/>
            <person name="Aroh O."/>
            <person name="Sun Y."/>
            <person name="Lan Y."/>
            <person name="Juniper S.K."/>
            <person name="Young C.R."/>
            <person name="Angers B."/>
            <person name="Qian P.Y."/>
        </authorList>
    </citation>
    <scope>NUCLEOTIDE SEQUENCE</scope>
    <source>
        <strain evidence="2">P08H-3</strain>
    </source>
</reference>
<dbReference type="PANTHER" id="PTHR19143">
    <property type="entry name" value="FIBRINOGEN/TENASCIN/ANGIOPOEITIN"/>
    <property type="match status" value="1"/>
</dbReference>
<evidence type="ECO:0000313" key="3">
    <source>
        <dbReference type="Proteomes" id="UP001208570"/>
    </source>
</evidence>
<gene>
    <name evidence="2" type="ORF">LSH36_1439g00022</name>
</gene>
<protein>
    <recommendedName>
        <fullName evidence="1">Fibrinogen C-terminal domain-containing protein</fullName>
    </recommendedName>
</protein>